<evidence type="ECO:0000256" key="3">
    <source>
        <dbReference type="SAM" id="Phobius"/>
    </source>
</evidence>
<dbReference type="InterPro" id="IPR051948">
    <property type="entry name" value="Hsp70_co-chaperone_J-domain"/>
</dbReference>
<feature type="compositionally biased region" description="Pro residues" evidence="2">
    <location>
        <begin position="164"/>
        <end position="174"/>
    </location>
</feature>
<dbReference type="AlphaFoldDB" id="A0A2P6P086"/>
<proteinExistence type="predicted"/>
<name>A0A2P6P086_9EUKA</name>
<dbReference type="InParanoid" id="A0A2P6P086"/>
<protein>
    <submittedName>
        <fullName evidence="5">DnaJ</fullName>
    </submittedName>
</protein>
<keyword evidence="3" id="KW-0812">Transmembrane</keyword>
<dbReference type="Pfam" id="PF00226">
    <property type="entry name" value="DnaJ"/>
    <property type="match status" value="1"/>
</dbReference>
<feature type="compositionally biased region" description="Basic and acidic residues" evidence="2">
    <location>
        <begin position="175"/>
        <end position="187"/>
    </location>
</feature>
<evidence type="ECO:0000313" key="6">
    <source>
        <dbReference type="Proteomes" id="UP000241769"/>
    </source>
</evidence>
<gene>
    <name evidence="5" type="ORF">PROFUN_00852</name>
</gene>
<dbReference type="GO" id="GO:0051087">
    <property type="term" value="F:protein-folding chaperone binding"/>
    <property type="evidence" value="ECO:0007669"/>
    <property type="project" value="TreeGrafter"/>
</dbReference>
<dbReference type="PRINTS" id="PR00625">
    <property type="entry name" value="JDOMAIN"/>
</dbReference>
<keyword evidence="3" id="KW-1133">Transmembrane helix</keyword>
<keyword evidence="6" id="KW-1185">Reference proteome</keyword>
<evidence type="ECO:0000256" key="2">
    <source>
        <dbReference type="SAM" id="MobiDB-lite"/>
    </source>
</evidence>
<reference evidence="5 6" key="1">
    <citation type="journal article" date="2018" name="Genome Biol. Evol.">
        <title>Multiple Roots of Fruiting Body Formation in Amoebozoa.</title>
        <authorList>
            <person name="Hillmann F."/>
            <person name="Forbes G."/>
            <person name="Novohradska S."/>
            <person name="Ferling I."/>
            <person name="Riege K."/>
            <person name="Groth M."/>
            <person name="Westermann M."/>
            <person name="Marz M."/>
            <person name="Spaller T."/>
            <person name="Winckler T."/>
            <person name="Schaap P."/>
            <person name="Glockner G."/>
        </authorList>
    </citation>
    <scope>NUCLEOTIDE SEQUENCE [LARGE SCALE GENOMIC DNA]</scope>
    <source>
        <strain evidence="5 6">Jena</strain>
    </source>
</reference>
<evidence type="ECO:0000259" key="4">
    <source>
        <dbReference type="PROSITE" id="PS50076"/>
    </source>
</evidence>
<dbReference type="PROSITE" id="PS50076">
    <property type="entry name" value="DNAJ_2"/>
    <property type="match status" value="1"/>
</dbReference>
<sequence length="241" mass="28078">MNSARHYQPFFSSLDTIWIRGTCVCYRSPHLFREAGRFIAVCEVMPSSCWSLVMVHDIIWTAPHRLIIMRFLFTFSICIILLVSVASTTTDHYKTLDLPRDATQSQIKKAYRALSLKYHPDKNSEEDASTKFIQVGEAYETLGDPEKRKTYDQWLNSPRRGPSQTPPRQPPPRRPSNDNKDHYEKTESFTGPDGKTTTRTYRSSSNDPKASKSHEEAMKRHEELLKKHREMFKRHHASFEK</sequence>
<dbReference type="SMART" id="SM00271">
    <property type="entry name" value="DnaJ"/>
    <property type="match status" value="1"/>
</dbReference>
<dbReference type="InterPro" id="IPR001623">
    <property type="entry name" value="DnaJ_domain"/>
</dbReference>
<organism evidence="5 6">
    <name type="scientific">Planoprotostelium fungivorum</name>
    <dbReference type="NCBI Taxonomy" id="1890364"/>
    <lineage>
        <taxon>Eukaryota</taxon>
        <taxon>Amoebozoa</taxon>
        <taxon>Evosea</taxon>
        <taxon>Variosea</taxon>
        <taxon>Cavosteliida</taxon>
        <taxon>Cavosteliaceae</taxon>
        <taxon>Planoprotostelium</taxon>
    </lineage>
</organism>
<feature type="transmembrane region" description="Helical" evidence="3">
    <location>
        <begin position="67"/>
        <end position="86"/>
    </location>
</feature>
<feature type="region of interest" description="Disordered" evidence="2">
    <location>
        <begin position="146"/>
        <end position="241"/>
    </location>
</feature>
<dbReference type="OrthoDB" id="28605at2759"/>
<feature type="compositionally biased region" description="Basic and acidic residues" evidence="2">
    <location>
        <begin position="209"/>
        <end position="225"/>
    </location>
</feature>
<dbReference type="GO" id="GO:0051787">
    <property type="term" value="F:misfolded protein binding"/>
    <property type="evidence" value="ECO:0007669"/>
    <property type="project" value="TreeGrafter"/>
</dbReference>
<accession>A0A2P6P086</accession>
<feature type="domain" description="J" evidence="4">
    <location>
        <begin position="91"/>
        <end position="155"/>
    </location>
</feature>
<dbReference type="Gene3D" id="1.10.287.110">
    <property type="entry name" value="DnaJ domain"/>
    <property type="match status" value="1"/>
</dbReference>
<dbReference type="STRING" id="1890364.A0A2P6P086"/>
<evidence type="ECO:0000256" key="1">
    <source>
        <dbReference type="ARBA" id="ARBA00023186"/>
    </source>
</evidence>
<dbReference type="GO" id="GO:0036503">
    <property type="term" value="P:ERAD pathway"/>
    <property type="evidence" value="ECO:0007669"/>
    <property type="project" value="TreeGrafter"/>
</dbReference>
<dbReference type="InterPro" id="IPR018253">
    <property type="entry name" value="DnaJ_domain_CS"/>
</dbReference>
<dbReference type="PANTHER" id="PTHR44360">
    <property type="entry name" value="DNAJ HOMOLOG SUBFAMILY B MEMBER 9"/>
    <property type="match status" value="1"/>
</dbReference>
<dbReference type="PANTHER" id="PTHR44360:SF1">
    <property type="entry name" value="DNAJ HOMOLOG SUBFAMILY B MEMBER 9"/>
    <property type="match status" value="1"/>
</dbReference>
<dbReference type="Proteomes" id="UP000241769">
    <property type="component" value="Unassembled WGS sequence"/>
</dbReference>
<feature type="compositionally biased region" description="Polar residues" evidence="2">
    <location>
        <begin position="195"/>
        <end position="208"/>
    </location>
</feature>
<dbReference type="GO" id="GO:0005783">
    <property type="term" value="C:endoplasmic reticulum"/>
    <property type="evidence" value="ECO:0007669"/>
    <property type="project" value="TreeGrafter"/>
</dbReference>
<evidence type="ECO:0000313" key="5">
    <source>
        <dbReference type="EMBL" id="PRP89588.1"/>
    </source>
</evidence>
<dbReference type="InterPro" id="IPR036869">
    <property type="entry name" value="J_dom_sf"/>
</dbReference>
<dbReference type="SUPFAM" id="SSF46565">
    <property type="entry name" value="Chaperone J-domain"/>
    <property type="match status" value="1"/>
</dbReference>
<dbReference type="PROSITE" id="PS00636">
    <property type="entry name" value="DNAJ_1"/>
    <property type="match status" value="1"/>
</dbReference>
<keyword evidence="1" id="KW-0143">Chaperone</keyword>
<comment type="caution">
    <text evidence="5">The sequence shown here is derived from an EMBL/GenBank/DDBJ whole genome shotgun (WGS) entry which is preliminary data.</text>
</comment>
<dbReference type="CDD" id="cd06257">
    <property type="entry name" value="DnaJ"/>
    <property type="match status" value="1"/>
</dbReference>
<feature type="compositionally biased region" description="Basic residues" evidence="2">
    <location>
        <begin position="226"/>
        <end position="241"/>
    </location>
</feature>
<dbReference type="EMBL" id="MDYQ01000002">
    <property type="protein sequence ID" value="PRP89588.1"/>
    <property type="molecule type" value="Genomic_DNA"/>
</dbReference>
<keyword evidence="3" id="KW-0472">Membrane</keyword>